<feature type="compositionally biased region" description="Polar residues" evidence="6">
    <location>
        <begin position="457"/>
        <end position="466"/>
    </location>
</feature>
<dbReference type="PROSITE" id="PS51307">
    <property type="entry name" value="ASD2"/>
    <property type="match status" value="1"/>
</dbReference>
<dbReference type="PANTHER" id="PTHR15012:SF32">
    <property type="entry name" value="PROTEIN SHROOM"/>
    <property type="match status" value="1"/>
</dbReference>
<feature type="domain" description="ASD2" evidence="8">
    <location>
        <begin position="1645"/>
        <end position="1942"/>
    </location>
</feature>
<dbReference type="PROSITE" id="PS50106">
    <property type="entry name" value="PDZ"/>
    <property type="match status" value="1"/>
</dbReference>
<feature type="compositionally biased region" description="Basic and acidic residues" evidence="6">
    <location>
        <begin position="526"/>
        <end position="541"/>
    </location>
</feature>
<evidence type="ECO:0000259" key="8">
    <source>
        <dbReference type="PROSITE" id="PS51307"/>
    </source>
</evidence>
<feature type="region of interest" description="Disordered" evidence="6">
    <location>
        <begin position="1429"/>
        <end position="1646"/>
    </location>
</feature>
<evidence type="ECO:0000256" key="4">
    <source>
        <dbReference type="ARBA" id="ARBA00023212"/>
    </source>
</evidence>
<dbReference type="Gene3D" id="6.10.250.3120">
    <property type="match status" value="1"/>
</dbReference>
<dbReference type="SMART" id="SM00228">
    <property type="entry name" value="PDZ"/>
    <property type="match status" value="1"/>
</dbReference>
<feature type="compositionally biased region" description="Basic and acidic residues" evidence="6">
    <location>
        <begin position="247"/>
        <end position="259"/>
    </location>
</feature>
<comment type="subcellular location">
    <subcellularLocation>
        <location evidence="1">Cytoplasm</location>
        <location evidence="1">Cytoskeleton</location>
    </subcellularLocation>
</comment>
<keyword evidence="5" id="KW-0175">Coiled coil</keyword>
<feature type="region of interest" description="Disordered" evidence="6">
    <location>
        <begin position="618"/>
        <end position="668"/>
    </location>
</feature>
<dbReference type="InterPro" id="IPR014799">
    <property type="entry name" value="ASD2_dom"/>
</dbReference>
<feature type="compositionally biased region" description="Low complexity" evidence="6">
    <location>
        <begin position="646"/>
        <end position="656"/>
    </location>
</feature>
<dbReference type="SUPFAM" id="SSF50156">
    <property type="entry name" value="PDZ domain-like"/>
    <property type="match status" value="1"/>
</dbReference>
<dbReference type="GO" id="GO:0016324">
    <property type="term" value="C:apical plasma membrane"/>
    <property type="evidence" value="ECO:0007669"/>
    <property type="project" value="TreeGrafter"/>
</dbReference>
<dbReference type="InterPro" id="IPR027685">
    <property type="entry name" value="Shroom_fam"/>
</dbReference>
<dbReference type="GeneID" id="109470593"/>
<keyword evidence="9" id="KW-1185">Reference proteome</keyword>
<keyword evidence="4" id="KW-0206">Cytoskeleton</keyword>
<name>A0A6P4Z210_BRABE</name>
<feature type="region of interest" description="Disordered" evidence="6">
    <location>
        <begin position="1676"/>
        <end position="1762"/>
    </location>
</feature>
<feature type="compositionally biased region" description="Basic and acidic residues" evidence="6">
    <location>
        <begin position="1365"/>
        <end position="1382"/>
    </location>
</feature>
<feature type="compositionally biased region" description="Polar residues" evidence="6">
    <location>
        <begin position="1711"/>
        <end position="1734"/>
    </location>
</feature>
<feature type="domain" description="PDZ" evidence="7">
    <location>
        <begin position="2"/>
        <end position="87"/>
    </location>
</feature>
<feature type="region of interest" description="Disordered" evidence="6">
    <location>
        <begin position="773"/>
        <end position="792"/>
    </location>
</feature>
<dbReference type="OrthoDB" id="10063560at2759"/>
<feature type="coiled-coil region" evidence="5">
    <location>
        <begin position="1833"/>
        <end position="1886"/>
    </location>
</feature>
<feature type="compositionally biased region" description="Basic and acidic residues" evidence="6">
    <location>
        <begin position="270"/>
        <end position="281"/>
    </location>
</feature>
<feature type="compositionally biased region" description="Low complexity" evidence="6">
    <location>
        <begin position="343"/>
        <end position="357"/>
    </location>
</feature>
<feature type="compositionally biased region" description="Low complexity" evidence="6">
    <location>
        <begin position="1552"/>
        <end position="1567"/>
    </location>
</feature>
<feature type="compositionally biased region" description="Basic and acidic residues" evidence="6">
    <location>
        <begin position="1611"/>
        <end position="1627"/>
    </location>
</feature>
<evidence type="ECO:0000313" key="10">
    <source>
        <dbReference type="RefSeq" id="XP_019625117.1"/>
    </source>
</evidence>
<feature type="region of interest" description="Disordered" evidence="6">
    <location>
        <begin position="243"/>
        <end position="429"/>
    </location>
</feature>
<feature type="compositionally biased region" description="Basic and acidic residues" evidence="6">
    <location>
        <begin position="958"/>
        <end position="974"/>
    </location>
</feature>
<dbReference type="GO" id="GO:0007015">
    <property type="term" value="P:actin filament organization"/>
    <property type="evidence" value="ECO:0007669"/>
    <property type="project" value="TreeGrafter"/>
</dbReference>
<dbReference type="PANTHER" id="PTHR15012">
    <property type="entry name" value="APICAL PROTEIN/SHROOM-RELATED"/>
    <property type="match status" value="1"/>
</dbReference>
<keyword evidence="3" id="KW-0963">Cytoplasm</keyword>
<evidence type="ECO:0000256" key="6">
    <source>
        <dbReference type="SAM" id="MobiDB-lite"/>
    </source>
</evidence>
<dbReference type="RefSeq" id="XP_019625117.1">
    <property type="nucleotide sequence ID" value="XM_019769558.1"/>
</dbReference>
<feature type="region of interest" description="Disordered" evidence="6">
    <location>
        <begin position="441"/>
        <end position="466"/>
    </location>
</feature>
<dbReference type="InterPro" id="IPR001478">
    <property type="entry name" value="PDZ"/>
</dbReference>
<gene>
    <name evidence="10" type="primary">LOC109470593</name>
</gene>
<feature type="compositionally biased region" description="Polar residues" evidence="6">
    <location>
        <begin position="1074"/>
        <end position="1110"/>
    </location>
</feature>
<evidence type="ECO:0000256" key="2">
    <source>
        <dbReference type="ARBA" id="ARBA00006469"/>
    </source>
</evidence>
<feature type="compositionally biased region" description="Low complexity" evidence="6">
    <location>
        <begin position="1579"/>
        <end position="1593"/>
    </location>
</feature>
<dbReference type="Proteomes" id="UP000515135">
    <property type="component" value="Unplaced"/>
</dbReference>
<organism evidence="9 10">
    <name type="scientific">Branchiostoma belcheri</name>
    <name type="common">Amphioxus</name>
    <dbReference type="NCBI Taxonomy" id="7741"/>
    <lineage>
        <taxon>Eukaryota</taxon>
        <taxon>Metazoa</taxon>
        <taxon>Chordata</taxon>
        <taxon>Cephalochordata</taxon>
        <taxon>Leptocardii</taxon>
        <taxon>Amphioxiformes</taxon>
        <taxon>Branchiostomatidae</taxon>
        <taxon>Branchiostoma</taxon>
    </lineage>
</organism>
<sequence>METELEVSILGGFPWGFSLTGGAEYGEPLTINKIEAGGKADVGGQKRLKVGDEVLYINKTYCNTRLHAVQLVKSASKTLNLQVKRRESQADIVPPPPTEEPKPVPVQEKGSMHTESVTKVVQSSGYGGVKHRVKKRHDPPERPRSWHSTHEAINSHPDVVPDWEPMPVSSNQARYSQQRRDRAASSFDSTGRDSSSMFHGSSMENMSKSSFVCAKYQPPASAGFPKKSGSVYDKLSSTAGINYKDSLSTKKPEEEEQHQYPRSQSLTNMKAKELQHADMRYVKTMYVPGTRPKEEETVFRPTSTSPSERKRNRSSGSSSDFQQGGSNRNSLGVDIPAPPWRRSSTSPSSSSSSTTSPQLGPQSARSPPPPPVRDQSSHKAVSNMVHHSKYPSWPGPSSMSPPEPPAMSRSQDNPLKVLNNPPAGHRTSPDYVNLEVFHYNDQRGNHGKRGSHGDQWGSFSQPSNHQRPYPQLTAVVHPVQPVQPSYADTVEIGQNGTYKVQKEGGRETEKVEFRVQINMDGTPRYPSDRRVPSPPERDLSPEKQVSPAAKQVSPTSRDQNLNYINNLQKKSPKYEDSGFYYEEKPTEGTVAAHNYRNERERQQGANQWYNNKSNNHYSREFKHMEPPDHDKQKLTKEVGKPEPRHSSLTAHHSSSTENVTREDSSQKTAVQLLRSQFEDPLKTRSILRTETVNFGQPTQPALPGGVKKIARAQSERDLERKWFRDMKKERSMRNVNGGINHQDTPLIFNLFKEGKKDQDAKLKEKRASTEMLTAHAKKSATLPDNLRYNPPTFDYWRQKEKEQTQPKGKKTDQVGRTDDQKVRMQDEAGYKNYLKEAQDKVLNRTSYTKTEFEHVRQRSGGSWRSGSAENLLDIGERSPSQHSPTSPTWSTGEPAKRRSGSADNLLDVVDSRVSPTRRSPTHSVSMEQLHTPVEPKETVVREARESPVSPSQSLAHLEGIKETEEHPEERKSRTVSDPQKPRTKSVSAGHLRHRTPEWEAKRQQCKSEPDLLGSQEAQSQQTLDSQYGGSVTSLSSEHRSDPDGREEERMRMREALKWFYEKKTGNKVHGINRGASTSSINSDSGYTSNRNSLASQRAASVSSLEGSRVQTPVEGARKPRPSSGHVRDPVPQQARDKAQSLPRMTGPPNFQGLQTMPVPGGKEMVGRPTAPHPWKDRKVSAPPGHLHQTIADFRPASPAKGRAASVCDTSDTRPLRPQHGIPVVKPTPSPTETKEVDRNMPSPQDRLPGDRSSKDSSPSSTEERPGRGLPKDGDRRKESSPPYQEGRLRKVGRMEEESSSAEDANSAKHHPPREAREAPVAEERVQEQEPVQNTPHVEVKQRQTKETVVTITLQQKQQKPLPPVPEKEVLPNGVPEERRDSDNIFVFPQAEPAPSDRKLSNGSSTSGSDVFIEDSTCSTNLRHKEALVAAKSPTRSWEEKKAVNGVHEARVRKISPLKEEPLPPPPPSPPPAEVEPPTMEFLADLPPPPPELLHDEEGGADMESPPPPPPVEESPRQDDHRHHSSSPTTTRPDHISPHRHHSGSSLLPRTVSPSEISSPTDSSGSKTPSPPSSEHSRSSSRSSSEKSGSSDSHTVPDRDSSPSIGSSVSSLKDETERTRQPSGEKRISISPIHIRQKTPEEIKTDELAKDIIDRCDDKNLKEILMEPNHKTADYMRECFPEAVQPRQPSERRRSSAASLRGKSGEGKTAQPLKTSRSLSETQLPPTSPYFTESSAKAKMMLEMRRQQEEEEAEALEEEEDQEVLDQKKMELIDSISKKLENLRKAEDLIREEIELNNELGQQVTEWAKDKTKSNEFDKYQRFVDELDKITNLLLSLSGRLARAQNALQNIEEGTDPAEKRELQDKRDRLSDQYDDAKKLKENIDNRKDAVSKILSEYFNEEQFADFEHFIKMKSQLIMESRELDDKIKLGEEQLRCLRENLSMET</sequence>
<dbReference type="KEGG" id="bbel:109470593"/>
<accession>A0A6P4Z210</accession>
<comment type="similarity">
    <text evidence="2">Belongs to the shroom family.</text>
</comment>
<feature type="compositionally biased region" description="Pro residues" evidence="6">
    <location>
        <begin position="1462"/>
        <end position="1474"/>
    </location>
</feature>
<feature type="compositionally biased region" description="Low complexity" evidence="6">
    <location>
        <begin position="1601"/>
        <end position="1610"/>
    </location>
</feature>
<dbReference type="InterPro" id="IPR036034">
    <property type="entry name" value="PDZ_sf"/>
</dbReference>
<evidence type="ECO:0000256" key="1">
    <source>
        <dbReference type="ARBA" id="ARBA00004245"/>
    </source>
</evidence>
<feature type="compositionally biased region" description="Basic and acidic residues" evidence="6">
    <location>
        <begin position="994"/>
        <end position="1009"/>
    </location>
</feature>
<feature type="region of interest" description="Disordered" evidence="6">
    <location>
        <begin position="799"/>
        <end position="831"/>
    </location>
</feature>
<feature type="compositionally biased region" description="Polar residues" evidence="6">
    <location>
        <begin position="913"/>
        <end position="928"/>
    </location>
</feature>
<feature type="compositionally biased region" description="Low complexity" evidence="6">
    <location>
        <begin position="185"/>
        <end position="196"/>
    </location>
</feature>
<feature type="compositionally biased region" description="Basic and acidic residues" evidence="6">
    <location>
        <begin position="1312"/>
        <end position="1327"/>
    </location>
</feature>
<protein>
    <submittedName>
        <fullName evidence="10">Protein Shroom3-like isoform X1</fullName>
    </submittedName>
</protein>
<dbReference type="GO" id="GO:0030864">
    <property type="term" value="C:cortical actin cytoskeleton"/>
    <property type="evidence" value="ECO:0007669"/>
    <property type="project" value="TreeGrafter"/>
</dbReference>
<evidence type="ECO:0000256" key="3">
    <source>
        <dbReference type="ARBA" id="ARBA00022490"/>
    </source>
</evidence>
<dbReference type="GO" id="GO:0051015">
    <property type="term" value="F:actin filament binding"/>
    <property type="evidence" value="ECO:0007669"/>
    <property type="project" value="InterPro"/>
</dbReference>
<dbReference type="GO" id="GO:0043296">
    <property type="term" value="C:apical junction complex"/>
    <property type="evidence" value="ECO:0007669"/>
    <property type="project" value="TreeGrafter"/>
</dbReference>
<feature type="compositionally biased region" description="Acidic residues" evidence="6">
    <location>
        <begin position="1748"/>
        <end position="1762"/>
    </location>
</feature>
<feature type="compositionally biased region" description="Basic and acidic residues" evidence="6">
    <location>
        <begin position="618"/>
        <end position="645"/>
    </location>
</feature>
<feature type="region of interest" description="Disordered" evidence="6">
    <location>
        <begin position="83"/>
        <end position="203"/>
    </location>
</feature>
<feature type="region of interest" description="Disordered" evidence="6">
    <location>
        <begin position="873"/>
        <end position="1414"/>
    </location>
</feature>
<reference evidence="10" key="1">
    <citation type="submission" date="2025-08" db="UniProtKB">
        <authorList>
            <consortium name="RefSeq"/>
        </authorList>
    </citation>
    <scope>IDENTIFICATION</scope>
    <source>
        <tissue evidence="10">Gonad</tissue>
    </source>
</reference>
<feature type="compositionally biased region" description="Basic and acidic residues" evidence="6">
    <location>
        <begin position="1637"/>
        <end position="1646"/>
    </location>
</feature>
<feature type="region of interest" description="Disordered" evidence="6">
    <location>
        <begin position="516"/>
        <end position="570"/>
    </location>
</feature>
<feature type="compositionally biased region" description="Basic and acidic residues" evidence="6">
    <location>
        <begin position="1286"/>
        <end position="1296"/>
    </location>
</feature>
<dbReference type="Pfam" id="PF08687">
    <property type="entry name" value="ASD2"/>
    <property type="match status" value="1"/>
</dbReference>
<evidence type="ECO:0000313" key="9">
    <source>
        <dbReference type="Proteomes" id="UP000515135"/>
    </source>
</evidence>
<feature type="compositionally biased region" description="Basic and acidic residues" evidence="6">
    <location>
        <begin position="1036"/>
        <end position="1064"/>
    </location>
</feature>
<feature type="compositionally biased region" description="Polar residues" evidence="6">
    <location>
        <begin position="878"/>
        <end position="891"/>
    </location>
</feature>
<dbReference type="GO" id="GO:0005912">
    <property type="term" value="C:adherens junction"/>
    <property type="evidence" value="ECO:0007669"/>
    <property type="project" value="TreeGrafter"/>
</dbReference>
<evidence type="ECO:0000256" key="5">
    <source>
        <dbReference type="SAM" id="Coils"/>
    </source>
</evidence>
<feature type="compositionally biased region" description="Polar residues" evidence="6">
    <location>
        <begin position="1015"/>
        <end position="1035"/>
    </location>
</feature>
<feature type="compositionally biased region" description="Basic and acidic residues" evidence="6">
    <location>
        <begin position="933"/>
        <end position="945"/>
    </location>
</feature>
<feature type="compositionally biased region" description="Polar residues" evidence="6">
    <location>
        <begin position="113"/>
        <end position="124"/>
    </location>
</feature>
<feature type="compositionally biased region" description="Polar residues" evidence="6">
    <location>
        <begin position="552"/>
        <end position="569"/>
    </location>
</feature>
<evidence type="ECO:0000259" key="7">
    <source>
        <dbReference type="PROSITE" id="PS50106"/>
    </source>
</evidence>
<dbReference type="Gene3D" id="2.30.42.10">
    <property type="match status" value="1"/>
</dbReference>
<feature type="compositionally biased region" description="Basic and acidic residues" evidence="6">
    <location>
        <begin position="138"/>
        <end position="150"/>
    </location>
</feature>
<feature type="compositionally biased region" description="Basic and acidic residues" evidence="6">
    <location>
        <begin position="1261"/>
        <end position="1279"/>
    </location>
</feature>
<feature type="compositionally biased region" description="Low complexity" evidence="6">
    <location>
        <begin position="314"/>
        <end position="326"/>
    </location>
</feature>
<feature type="compositionally biased region" description="Basic and acidic residues" evidence="6">
    <location>
        <begin position="1436"/>
        <end position="1461"/>
    </location>
</feature>
<proteinExistence type="inferred from homology"/>